<dbReference type="InterPro" id="IPR000014">
    <property type="entry name" value="PAS"/>
</dbReference>
<dbReference type="SUPFAM" id="SSF55785">
    <property type="entry name" value="PYP-like sensor domain (PAS domain)"/>
    <property type="match status" value="1"/>
</dbReference>
<sequence length="126" mass="14146">SLHEDGESIVAVVRNVTDRRRAEEALLTSEIRYRTLIENIPIGVYRTSQGPPGRFLMSNPALRVMLGYESEEDFHEMDVDALYVNASERETLSKNLLKRGSLTGYEIHLQQRNGTPILASVTARSG</sequence>
<gene>
    <name evidence="2" type="ORF">S01H4_48913</name>
</gene>
<dbReference type="EMBL" id="BART01027612">
    <property type="protein sequence ID" value="GAG95190.1"/>
    <property type="molecule type" value="Genomic_DNA"/>
</dbReference>
<reference evidence="2" key="1">
    <citation type="journal article" date="2014" name="Front. Microbiol.">
        <title>High frequency of phylogenetically diverse reductive dehalogenase-homologous genes in deep subseafloor sedimentary metagenomes.</title>
        <authorList>
            <person name="Kawai M."/>
            <person name="Futagami T."/>
            <person name="Toyoda A."/>
            <person name="Takaki Y."/>
            <person name="Nishi S."/>
            <person name="Hori S."/>
            <person name="Arai W."/>
            <person name="Tsubouchi T."/>
            <person name="Morono Y."/>
            <person name="Uchiyama I."/>
            <person name="Ito T."/>
            <person name="Fujiyama A."/>
            <person name="Inagaki F."/>
            <person name="Takami H."/>
        </authorList>
    </citation>
    <scope>NUCLEOTIDE SEQUENCE</scope>
    <source>
        <strain evidence="2">Expedition CK06-06</strain>
    </source>
</reference>
<evidence type="ECO:0000313" key="2">
    <source>
        <dbReference type="EMBL" id="GAG95190.1"/>
    </source>
</evidence>
<feature type="domain" description="PAS" evidence="1">
    <location>
        <begin position="29"/>
        <end position="72"/>
    </location>
</feature>
<dbReference type="Gene3D" id="3.30.450.20">
    <property type="entry name" value="PAS domain"/>
    <property type="match status" value="1"/>
</dbReference>
<name>X1BJH8_9ZZZZ</name>
<feature type="non-terminal residue" evidence="2">
    <location>
        <position position="1"/>
    </location>
</feature>
<evidence type="ECO:0000259" key="1">
    <source>
        <dbReference type="PROSITE" id="PS50112"/>
    </source>
</evidence>
<dbReference type="AlphaFoldDB" id="X1BJH8"/>
<dbReference type="CDD" id="cd00130">
    <property type="entry name" value="PAS"/>
    <property type="match status" value="1"/>
</dbReference>
<proteinExistence type="predicted"/>
<dbReference type="Pfam" id="PF13188">
    <property type="entry name" value="PAS_8"/>
    <property type="match status" value="1"/>
</dbReference>
<organism evidence="2">
    <name type="scientific">marine sediment metagenome</name>
    <dbReference type="NCBI Taxonomy" id="412755"/>
    <lineage>
        <taxon>unclassified sequences</taxon>
        <taxon>metagenomes</taxon>
        <taxon>ecological metagenomes</taxon>
    </lineage>
</organism>
<accession>X1BJH8</accession>
<dbReference type="InterPro" id="IPR035965">
    <property type="entry name" value="PAS-like_dom_sf"/>
</dbReference>
<dbReference type="NCBIfam" id="TIGR00229">
    <property type="entry name" value="sensory_box"/>
    <property type="match status" value="1"/>
</dbReference>
<dbReference type="PROSITE" id="PS50112">
    <property type="entry name" value="PAS"/>
    <property type="match status" value="1"/>
</dbReference>
<comment type="caution">
    <text evidence="2">The sequence shown here is derived from an EMBL/GenBank/DDBJ whole genome shotgun (WGS) entry which is preliminary data.</text>
</comment>
<protein>
    <recommendedName>
        <fullName evidence="1">PAS domain-containing protein</fullName>
    </recommendedName>
</protein>